<feature type="domain" description="Disease resistance R13L4/SHOC-2-like LRR" evidence="4">
    <location>
        <begin position="139"/>
        <end position="417"/>
    </location>
</feature>
<dbReference type="InterPro" id="IPR058922">
    <property type="entry name" value="WHD_DRP"/>
</dbReference>
<keyword evidence="2" id="KW-0611">Plant defense</keyword>
<reference evidence="5 6" key="1">
    <citation type="journal article" date="2019" name="Nat. Plants">
        <title>Stout camphor tree genome fills gaps in understanding of flowering plant genome evolution.</title>
        <authorList>
            <person name="Chaw S.M."/>
            <person name="Liu Y.C."/>
            <person name="Wu Y.W."/>
            <person name="Wang H.Y."/>
            <person name="Lin C.I."/>
            <person name="Wu C.S."/>
            <person name="Ke H.M."/>
            <person name="Chang L.Y."/>
            <person name="Hsu C.Y."/>
            <person name="Yang H.T."/>
            <person name="Sudianto E."/>
            <person name="Hsu M.H."/>
            <person name="Wu K.P."/>
            <person name="Wang L.N."/>
            <person name="Leebens-Mack J.H."/>
            <person name="Tsai I.J."/>
        </authorList>
    </citation>
    <scope>NUCLEOTIDE SEQUENCE [LARGE SCALE GENOMIC DNA]</scope>
    <source>
        <strain evidence="6">cv. Chaw 1501</strain>
        <tissue evidence="5">Young leaves</tissue>
    </source>
</reference>
<dbReference type="InterPro" id="IPR055414">
    <property type="entry name" value="LRR_R13L4/SHOC2-like"/>
</dbReference>
<evidence type="ECO:0000256" key="1">
    <source>
        <dbReference type="ARBA" id="ARBA00022737"/>
    </source>
</evidence>
<organism evidence="5 6">
    <name type="scientific">Cinnamomum micranthum f. kanehirae</name>
    <dbReference type="NCBI Taxonomy" id="337451"/>
    <lineage>
        <taxon>Eukaryota</taxon>
        <taxon>Viridiplantae</taxon>
        <taxon>Streptophyta</taxon>
        <taxon>Embryophyta</taxon>
        <taxon>Tracheophyta</taxon>
        <taxon>Spermatophyta</taxon>
        <taxon>Magnoliopsida</taxon>
        <taxon>Magnoliidae</taxon>
        <taxon>Laurales</taxon>
        <taxon>Lauraceae</taxon>
        <taxon>Cinnamomum</taxon>
    </lineage>
</organism>
<dbReference type="InterPro" id="IPR044974">
    <property type="entry name" value="Disease_R_plants"/>
</dbReference>
<accession>A0A3S3N2L0</accession>
<gene>
    <name evidence="5" type="ORF">CKAN_01307600</name>
</gene>
<dbReference type="Proteomes" id="UP000283530">
    <property type="component" value="Unassembled WGS sequence"/>
</dbReference>
<dbReference type="Gene3D" id="3.80.10.10">
    <property type="entry name" value="Ribonuclease Inhibitor"/>
    <property type="match status" value="2"/>
</dbReference>
<dbReference type="Gene3D" id="1.10.10.10">
    <property type="entry name" value="Winged helix-like DNA-binding domain superfamily/Winged helix DNA-binding domain"/>
    <property type="match status" value="1"/>
</dbReference>
<name>A0A3S3N2L0_9MAGN</name>
<sequence length="438" mass="49754">MGILALSYWDLPAHLKPCFLYLGVFPEDYEIDSEKLIRLWIAEGFIQQRDDETMEDVAGDYLEELFDRSMVQVSRKRSDGPVVNCRIHDLLRDLSISKATQNNFFTIHNVEGACSFSSTNVRRLALHRSINGYHPTVTLRSLLNFRDSGISYSEFRQAKLLRVMRDDFMFPREPTSIKELKEFVHLRYLELNGGEGLLPSSIGDLNNLQTLVLDLSIGSLPEPISNLEQLRHLEALENTVGNLQVNKLTNLQTLCLQNGNWIKDGFGNLTNLRKLIITGDGSLNETLPDSIGKLLNLRSLALYGTVFLPQLKPFTHHSHLYEMSLFGAMKELPELPPNLVELTLGSTNLEEAAISKLEKLSHLKILKLFMDSYKVRTMIFSSGSFPQLETLIMADIPLKEWIIEEGAMPSLKSVLLNTMQFLNTQTLPKRVRALLKHI</sequence>
<dbReference type="OrthoDB" id="7832001at2759"/>
<dbReference type="FunFam" id="1.10.10.10:FF:000322">
    <property type="entry name" value="Probable disease resistance protein At1g63360"/>
    <property type="match status" value="1"/>
</dbReference>
<dbReference type="PANTHER" id="PTHR23155:SF1228">
    <property type="entry name" value="NB-ARC DOMAIN CONTAINING PROTEIN, EXPRESSED"/>
    <property type="match status" value="1"/>
</dbReference>
<evidence type="ECO:0000259" key="4">
    <source>
        <dbReference type="Pfam" id="PF23598"/>
    </source>
</evidence>
<keyword evidence="1" id="KW-0677">Repeat</keyword>
<dbReference type="SUPFAM" id="SSF52058">
    <property type="entry name" value="L domain-like"/>
    <property type="match status" value="1"/>
</dbReference>
<proteinExistence type="predicted"/>
<dbReference type="Pfam" id="PF23559">
    <property type="entry name" value="WHD_DRP"/>
    <property type="match status" value="1"/>
</dbReference>
<evidence type="ECO:0000256" key="2">
    <source>
        <dbReference type="ARBA" id="ARBA00022821"/>
    </source>
</evidence>
<evidence type="ECO:0000313" key="5">
    <source>
        <dbReference type="EMBL" id="RWR84279.1"/>
    </source>
</evidence>
<protein>
    <submittedName>
        <fullName evidence="5">Disease resistance protein</fullName>
    </submittedName>
</protein>
<feature type="domain" description="Disease resistance protein winged helix" evidence="3">
    <location>
        <begin position="24"/>
        <end position="94"/>
    </location>
</feature>
<dbReference type="EMBL" id="QPKB01000005">
    <property type="protein sequence ID" value="RWR84279.1"/>
    <property type="molecule type" value="Genomic_DNA"/>
</dbReference>
<comment type="caution">
    <text evidence="5">The sequence shown here is derived from an EMBL/GenBank/DDBJ whole genome shotgun (WGS) entry which is preliminary data.</text>
</comment>
<dbReference type="GO" id="GO:0098542">
    <property type="term" value="P:defense response to other organism"/>
    <property type="evidence" value="ECO:0007669"/>
    <property type="project" value="TreeGrafter"/>
</dbReference>
<keyword evidence="6" id="KW-1185">Reference proteome</keyword>
<dbReference type="InterPro" id="IPR032675">
    <property type="entry name" value="LRR_dom_sf"/>
</dbReference>
<dbReference type="PANTHER" id="PTHR23155">
    <property type="entry name" value="DISEASE RESISTANCE PROTEIN RP"/>
    <property type="match status" value="1"/>
</dbReference>
<dbReference type="InterPro" id="IPR036388">
    <property type="entry name" value="WH-like_DNA-bd_sf"/>
</dbReference>
<evidence type="ECO:0000259" key="3">
    <source>
        <dbReference type="Pfam" id="PF23559"/>
    </source>
</evidence>
<evidence type="ECO:0000313" key="6">
    <source>
        <dbReference type="Proteomes" id="UP000283530"/>
    </source>
</evidence>
<dbReference type="AlphaFoldDB" id="A0A3S3N2L0"/>
<dbReference type="Pfam" id="PF23598">
    <property type="entry name" value="LRR_14"/>
    <property type="match status" value="1"/>
</dbReference>